<dbReference type="Pfam" id="PF06452">
    <property type="entry name" value="CBM9_1"/>
    <property type="match status" value="1"/>
</dbReference>
<dbReference type="InterPro" id="IPR010502">
    <property type="entry name" value="Carb-bd_dom_fam9"/>
</dbReference>
<dbReference type="Proteomes" id="UP001596108">
    <property type="component" value="Unassembled WGS sequence"/>
</dbReference>
<accession>A0ABW0R4Q4</accession>
<evidence type="ECO:0000313" key="3">
    <source>
        <dbReference type="EMBL" id="MFC5532035.1"/>
    </source>
</evidence>
<feature type="signal peptide" evidence="1">
    <location>
        <begin position="1"/>
        <end position="26"/>
    </location>
</feature>
<keyword evidence="1" id="KW-0732">Signal</keyword>
<dbReference type="Gene3D" id="2.60.40.1190">
    <property type="match status" value="1"/>
</dbReference>
<protein>
    <submittedName>
        <fullName evidence="3">Sugar-binding protein</fullName>
    </submittedName>
</protein>
<dbReference type="RefSeq" id="WP_378114006.1">
    <property type="nucleotide sequence ID" value="NZ_JBHSNC010000057.1"/>
</dbReference>
<organism evidence="3 4">
    <name type="scientific">Cohnella yongneupensis</name>
    <dbReference type="NCBI Taxonomy" id="425006"/>
    <lineage>
        <taxon>Bacteria</taxon>
        <taxon>Bacillati</taxon>
        <taxon>Bacillota</taxon>
        <taxon>Bacilli</taxon>
        <taxon>Bacillales</taxon>
        <taxon>Paenibacillaceae</taxon>
        <taxon>Cohnella</taxon>
    </lineage>
</organism>
<evidence type="ECO:0000259" key="2">
    <source>
        <dbReference type="Pfam" id="PF06452"/>
    </source>
</evidence>
<reference evidence="4" key="1">
    <citation type="journal article" date="2019" name="Int. J. Syst. Evol. Microbiol.">
        <title>The Global Catalogue of Microorganisms (GCM) 10K type strain sequencing project: providing services to taxonomists for standard genome sequencing and annotation.</title>
        <authorList>
            <consortium name="The Broad Institute Genomics Platform"/>
            <consortium name="The Broad Institute Genome Sequencing Center for Infectious Disease"/>
            <person name="Wu L."/>
            <person name="Ma J."/>
        </authorList>
    </citation>
    <scope>NUCLEOTIDE SEQUENCE [LARGE SCALE GENOMIC DNA]</scope>
    <source>
        <strain evidence="4">CGMCC 1.18578</strain>
    </source>
</reference>
<feature type="domain" description="Carbohydrate-binding" evidence="2">
    <location>
        <begin position="43"/>
        <end position="237"/>
    </location>
</feature>
<keyword evidence="4" id="KW-1185">Reference proteome</keyword>
<comment type="caution">
    <text evidence="3">The sequence shown here is derived from an EMBL/GenBank/DDBJ whole genome shotgun (WGS) entry which is preliminary data.</text>
</comment>
<sequence length="240" mass="26001">MKSLKKCVTGFVSSALIFGVASVASAAAPADASIGYAQKAPVIDGKVDKAWSTAKLHKIENFPAPTPGNKFTAPKDAADLSGSWKAMWDDKNLYILVQVTDNKKVKDIAPPKGDGIELYIDPDNSKDNGMGVNDSVWQLGYGSDKMAGWTGNNWATPDVKGAKFKQTDTDKGYIVEYAIPWKNVLGNKIGTYKKIGFDVMLNDNDDGKDKHAKLSWHSKSDDAWEKASLIGTVQLTGKKK</sequence>
<dbReference type="SUPFAM" id="SSF49344">
    <property type="entry name" value="CBD9-like"/>
    <property type="match status" value="1"/>
</dbReference>
<gene>
    <name evidence="3" type="ORF">ACFPQ4_21675</name>
</gene>
<evidence type="ECO:0000256" key="1">
    <source>
        <dbReference type="SAM" id="SignalP"/>
    </source>
</evidence>
<dbReference type="EMBL" id="JBHSNC010000057">
    <property type="protein sequence ID" value="MFC5532035.1"/>
    <property type="molecule type" value="Genomic_DNA"/>
</dbReference>
<evidence type="ECO:0000313" key="4">
    <source>
        <dbReference type="Proteomes" id="UP001596108"/>
    </source>
</evidence>
<proteinExistence type="predicted"/>
<feature type="chain" id="PRO_5046989757" evidence="1">
    <location>
        <begin position="27"/>
        <end position="240"/>
    </location>
</feature>
<name>A0ABW0R4Q4_9BACL</name>